<dbReference type="InterPro" id="IPR005135">
    <property type="entry name" value="Endo/exonuclease/phosphatase"/>
</dbReference>
<dbReference type="InterPro" id="IPR000477">
    <property type="entry name" value="RT_dom"/>
</dbReference>
<dbReference type="Gene3D" id="3.60.10.10">
    <property type="entry name" value="Endonuclease/exonuclease/phosphatase"/>
    <property type="match status" value="1"/>
</dbReference>
<feature type="domain" description="Reverse transcriptase" evidence="1">
    <location>
        <begin position="517"/>
        <end position="790"/>
    </location>
</feature>
<dbReference type="PROSITE" id="PS50878">
    <property type="entry name" value="RT_POL"/>
    <property type="match status" value="1"/>
</dbReference>
<dbReference type="GO" id="GO:0003824">
    <property type="term" value="F:catalytic activity"/>
    <property type="evidence" value="ECO:0007669"/>
    <property type="project" value="InterPro"/>
</dbReference>
<protein>
    <recommendedName>
        <fullName evidence="1">Reverse transcriptase domain-containing protein</fullName>
    </recommendedName>
</protein>
<organism evidence="2">
    <name type="scientific">Nothobranchius furzeri</name>
    <name type="common">Turquoise killifish</name>
    <dbReference type="NCBI Taxonomy" id="105023"/>
    <lineage>
        <taxon>Eukaryota</taxon>
        <taxon>Metazoa</taxon>
        <taxon>Chordata</taxon>
        <taxon>Craniata</taxon>
        <taxon>Vertebrata</taxon>
        <taxon>Euteleostomi</taxon>
        <taxon>Actinopterygii</taxon>
        <taxon>Neopterygii</taxon>
        <taxon>Teleostei</taxon>
        <taxon>Neoteleostei</taxon>
        <taxon>Acanthomorphata</taxon>
        <taxon>Ovalentaria</taxon>
        <taxon>Atherinomorphae</taxon>
        <taxon>Cyprinodontiformes</taxon>
        <taxon>Nothobranchiidae</taxon>
        <taxon>Nothobranchius</taxon>
    </lineage>
</organism>
<reference evidence="2" key="2">
    <citation type="submission" date="2016-06" db="EMBL/GenBank/DDBJ databases">
        <title>The genome of a short-lived fish provides insights into sex chromosome evolution and the genetic control of aging.</title>
        <authorList>
            <person name="Reichwald K."/>
            <person name="Felder M."/>
            <person name="Petzold A."/>
            <person name="Koch P."/>
            <person name="Groth M."/>
            <person name="Platzer M."/>
        </authorList>
    </citation>
    <scope>NUCLEOTIDE SEQUENCE</scope>
    <source>
        <tissue evidence="2">Brain</tissue>
    </source>
</reference>
<dbReference type="CDD" id="cd01650">
    <property type="entry name" value="RT_nLTR_like"/>
    <property type="match status" value="1"/>
</dbReference>
<dbReference type="Pfam" id="PF00078">
    <property type="entry name" value="RVT_1"/>
    <property type="match status" value="1"/>
</dbReference>
<dbReference type="EMBL" id="HAEJ01003895">
    <property type="protein sequence ID" value="SBS44352.1"/>
    <property type="molecule type" value="Transcribed_RNA"/>
</dbReference>
<dbReference type="Pfam" id="PF03372">
    <property type="entry name" value="Exo_endo_phos"/>
    <property type="match status" value="1"/>
</dbReference>
<dbReference type="InterPro" id="IPR043502">
    <property type="entry name" value="DNA/RNA_pol_sf"/>
</dbReference>
<dbReference type="SUPFAM" id="SSF56219">
    <property type="entry name" value="DNase I-like"/>
    <property type="match status" value="1"/>
</dbReference>
<sequence length="937" mass="106452">MRIVSYNSRGLRLGNGAGDRARRIVVDKLLEDVDILCLQETMLPKQNLDRLNSFHCNFFGAGESTTDLSSGIIQGRIPGGVAILWHKDYDPFISVVRLNVDWCIAVKIVMHGKVFMILNIYMPYESQQNEDEYLAKLGFLSSFISQCEFNCVFIVGDMNADISDTRSTFGQHLIQFCVNNNLVLTSKERLPADSHTYVSEAWHSTSWLDHCICTEDAHECISRVEILYSLATTDHIPVSLVVNCESLPVLLQHQSPSHTEKLTWAKVSVEDIRKYYLLSDCSLRSVNVHKETLQCRDVNCEHMEHRLHLCTLYQNIVDSLIIASEFLCQKGATKFKPLPGWSEHAYALHAESRAAYKAWAAAGKPKSGSILESKKAANVKFKNAVRYIKRNEQTMRANSLANKLKNNDVSEFWKELKRSCISKQLLPASINGVSGDKNIVEAWRNHFSRIFNCVNSERFNLGNINYNHGMIVRADEVRLAIEKMSLNKACGPDQLSAEHMKYASCRAQVLLSLCFTGFLKHGILPDHMLSVLLVPIVKEKTGKISCIDNYRPIAMASVLSKVFEHILLERLQNFITTTENQFGFKGKLSTDLCIYALKETVSKYMRHNTSVFMCFLDASKAFDRVNHQKLFIKLQNRGVPSYLVRILHFWYSHQLMQVKWGTEVSEPFSVSNGVRQGGILSPVLFNLYLDELSVTLNASKTGCLVGDRLVNHLIYADDLVLMSPYSAGLQQLLRACAKYGEQFDILFNPKKSVVMIAATKGDLKLNFPSFNLTNQVLEVVSKVKYLGHILRSDLCDDEDIKRQCGKLYMQANTLARNFGMCSDPVKVSLFRSFCTPLYTAHLWCNYSKVVMKKLQVAYQDAFRILMKLPRWTSASHMFVTSNIPTFHALLRLFMYKFICRLSLSANAVVRALSSLSYSDTRYSSVLFKHWNNCLYGL</sequence>
<gene>
    <name evidence="2" type="primary">CAPTEDRAFT_192795</name>
</gene>
<dbReference type="AlphaFoldDB" id="A0A1A8UAJ7"/>
<dbReference type="PANTHER" id="PTHR47027:SF20">
    <property type="entry name" value="REVERSE TRANSCRIPTASE-LIKE PROTEIN WITH RNA-DIRECTED DNA POLYMERASE DOMAIN"/>
    <property type="match status" value="1"/>
</dbReference>
<evidence type="ECO:0000313" key="2">
    <source>
        <dbReference type="EMBL" id="SBS44352.1"/>
    </source>
</evidence>
<dbReference type="PANTHER" id="PTHR47027">
    <property type="entry name" value="REVERSE TRANSCRIPTASE DOMAIN-CONTAINING PROTEIN"/>
    <property type="match status" value="1"/>
</dbReference>
<dbReference type="InterPro" id="IPR036691">
    <property type="entry name" value="Endo/exonu/phosph_ase_sf"/>
</dbReference>
<proteinExistence type="predicted"/>
<dbReference type="SUPFAM" id="SSF56672">
    <property type="entry name" value="DNA/RNA polymerases"/>
    <property type="match status" value="1"/>
</dbReference>
<reference evidence="2" key="1">
    <citation type="submission" date="2016-05" db="EMBL/GenBank/DDBJ databases">
        <authorList>
            <person name="Lavstsen T."/>
            <person name="Jespersen J.S."/>
        </authorList>
    </citation>
    <scope>NUCLEOTIDE SEQUENCE</scope>
    <source>
        <tissue evidence="2">Brain</tissue>
    </source>
</reference>
<name>A0A1A8UAJ7_NOTFU</name>
<evidence type="ECO:0000259" key="1">
    <source>
        <dbReference type="PROSITE" id="PS50878"/>
    </source>
</evidence>
<accession>A0A1A8UAJ7</accession>